<feature type="region of interest" description="Disordered" evidence="3">
    <location>
        <begin position="352"/>
        <end position="373"/>
    </location>
</feature>
<evidence type="ECO:0000313" key="6">
    <source>
        <dbReference type="Proteomes" id="UP000281553"/>
    </source>
</evidence>
<dbReference type="PANTHER" id="PTHR25462">
    <property type="entry name" value="BONUS, ISOFORM C-RELATED"/>
    <property type="match status" value="1"/>
</dbReference>
<evidence type="ECO:0000259" key="4">
    <source>
        <dbReference type="PROSITE" id="PS50119"/>
    </source>
</evidence>
<feature type="coiled-coil region" evidence="2">
    <location>
        <begin position="221"/>
        <end position="248"/>
    </location>
</feature>
<evidence type="ECO:0000256" key="3">
    <source>
        <dbReference type="SAM" id="MobiDB-lite"/>
    </source>
</evidence>
<dbReference type="Pfam" id="PF00643">
    <property type="entry name" value="zf-B_box"/>
    <property type="match status" value="1"/>
</dbReference>
<dbReference type="Gene3D" id="3.30.160.60">
    <property type="entry name" value="Classic Zinc Finger"/>
    <property type="match status" value="1"/>
</dbReference>
<sequence>MSSREVPKATLPTRPWTDAEDGSTSDIQTTEDEDEQPTQRSFGFRSGLLRHNRRHRPAQKNKRLTNASDDEALMRPVINACSANRGEPPRAIAACLECGKRLCDYCHQNHTKLAVTADHVIVSLEQLESMYCTRHPRELRRFFCVTCGELICLVCTFESSFSGANSDVNSDNPTPPSTCGHSEHEVLSIRQGLFTLERCINKAAFDCKQKAERLELLLLGIRSCEGHVKSLKEAIEAAADEMTQAIANRKEALLGELDDDVGVPLTNLVSQCETIVNSVTSWEELQKENGYVEALAGIHPVQAVTEASLIRDRFVGCLEVLTASIPKTDNWSKLVAEVDSLAQNFNKLNGLGDEHSESEVDAGKFGEEEEKEKGVLPAVNGDVKISKRVRFKPPAEFSGVIPPSYTAHWTRRLG</sequence>
<dbReference type="OrthoDB" id="9987040at2759"/>
<dbReference type="AlphaFoldDB" id="A0A3P6S6X2"/>
<keyword evidence="1" id="KW-0863">Zinc-finger</keyword>
<dbReference type="Proteomes" id="UP000281553">
    <property type="component" value="Unassembled WGS sequence"/>
</dbReference>
<evidence type="ECO:0000256" key="2">
    <source>
        <dbReference type="SAM" id="Coils"/>
    </source>
</evidence>
<keyword evidence="1" id="KW-0862">Zinc</keyword>
<keyword evidence="2" id="KW-0175">Coiled coil</keyword>
<keyword evidence="1" id="KW-0479">Metal-binding</keyword>
<proteinExistence type="predicted"/>
<dbReference type="GO" id="GO:0008270">
    <property type="term" value="F:zinc ion binding"/>
    <property type="evidence" value="ECO:0007669"/>
    <property type="project" value="UniProtKB-KW"/>
</dbReference>
<keyword evidence="6" id="KW-1185">Reference proteome</keyword>
<protein>
    <recommendedName>
        <fullName evidence="4">B box-type domain-containing protein</fullName>
    </recommendedName>
</protein>
<dbReference type="SUPFAM" id="SSF57845">
    <property type="entry name" value="B-box zinc-binding domain"/>
    <property type="match status" value="1"/>
</dbReference>
<evidence type="ECO:0000313" key="5">
    <source>
        <dbReference type="EMBL" id="VDK51804.1"/>
    </source>
</evidence>
<reference evidence="5 6" key="1">
    <citation type="submission" date="2018-11" db="EMBL/GenBank/DDBJ databases">
        <authorList>
            <consortium name="Pathogen Informatics"/>
        </authorList>
    </citation>
    <scope>NUCLEOTIDE SEQUENCE [LARGE SCALE GENOMIC DNA]</scope>
</reference>
<feature type="compositionally biased region" description="Acidic residues" evidence="3">
    <location>
        <begin position="18"/>
        <end position="36"/>
    </location>
</feature>
<feature type="non-terminal residue" evidence="5">
    <location>
        <position position="414"/>
    </location>
</feature>
<feature type="domain" description="B box-type" evidence="4">
    <location>
        <begin position="127"/>
        <end position="156"/>
    </location>
</feature>
<dbReference type="PROSITE" id="PS50119">
    <property type="entry name" value="ZF_BBOX"/>
    <property type="match status" value="1"/>
</dbReference>
<evidence type="ECO:0000256" key="1">
    <source>
        <dbReference type="PROSITE-ProRule" id="PRU00024"/>
    </source>
</evidence>
<name>A0A3P6S6X2_DIBLA</name>
<dbReference type="PANTHER" id="PTHR25462:SF291">
    <property type="entry name" value="E3 UBIQUITIN-PROTEIN LIGASE TRIM45"/>
    <property type="match status" value="1"/>
</dbReference>
<dbReference type="InterPro" id="IPR000315">
    <property type="entry name" value="Znf_B-box"/>
</dbReference>
<accession>A0A3P6S6X2</accession>
<dbReference type="GO" id="GO:0061630">
    <property type="term" value="F:ubiquitin protein ligase activity"/>
    <property type="evidence" value="ECO:0007669"/>
    <property type="project" value="TreeGrafter"/>
</dbReference>
<dbReference type="InterPro" id="IPR047153">
    <property type="entry name" value="TRIM45/56/19-like"/>
</dbReference>
<organism evidence="5 6">
    <name type="scientific">Dibothriocephalus latus</name>
    <name type="common">Fish tapeworm</name>
    <name type="synonym">Diphyllobothrium latum</name>
    <dbReference type="NCBI Taxonomy" id="60516"/>
    <lineage>
        <taxon>Eukaryota</taxon>
        <taxon>Metazoa</taxon>
        <taxon>Spiralia</taxon>
        <taxon>Lophotrochozoa</taxon>
        <taxon>Platyhelminthes</taxon>
        <taxon>Cestoda</taxon>
        <taxon>Eucestoda</taxon>
        <taxon>Diphyllobothriidea</taxon>
        <taxon>Diphyllobothriidae</taxon>
        <taxon>Dibothriocephalus</taxon>
    </lineage>
</organism>
<feature type="region of interest" description="Disordered" evidence="3">
    <location>
        <begin position="1"/>
        <end position="69"/>
    </location>
</feature>
<gene>
    <name evidence="5" type="ORF">DILT_LOCUS1866</name>
</gene>
<feature type="compositionally biased region" description="Basic residues" evidence="3">
    <location>
        <begin position="48"/>
        <end position="63"/>
    </location>
</feature>
<dbReference type="EMBL" id="UYRU01016166">
    <property type="protein sequence ID" value="VDK51804.1"/>
    <property type="molecule type" value="Genomic_DNA"/>
</dbReference>